<feature type="coiled-coil region" evidence="1">
    <location>
        <begin position="1"/>
        <end position="67"/>
    </location>
</feature>
<organism evidence="2 3">
    <name type="scientific">Protea cynaroides</name>
    <dbReference type="NCBI Taxonomy" id="273540"/>
    <lineage>
        <taxon>Eukaryota</taxon>
        <taxon>Viridiplantae</taxon>
        <taxon>Streptophyta</taxon>
        <taxon>Embryophyta</taxon>
        <taxon>Tracheophyta</taxon>
        <taxon>Spermatophyta</taxon>
        <taxon>Magnoliopsida</taxon>
        <taxon>Proteales</taxon>
        <taxon>Proteaceae</taxon>
        <taxon>Protea</taxon>
    </lineage>
</organism>
<feature type="coiled-coil region" evidence="1">
    <location>
        <begin position="372"/>
        <end position="406"/>
    </location>
</feature>
<comment type="caution">
    <text evidence="2">The sequence shown here is derived from an EMBL/GenBank/DDBJ whole genome shotgun (WGS) entry which is preliminary data.</text>
</comment>
<sequence length="954" mass="110708">MDDVYKEMDEVKTAMEKLKENYRLKTELSESLRKAHAKKLIKLQEAKSEIEKQAQELNAKADEISLAKQIYEDLKSCLSEKESVLWHLHKLRADSAEKLHKLEGENRDLSYSLDEANVRNKGQKVKIMMYKEEIEQLKGLLSASLKKYHEAEQREQVSKEMRHGDDQLQDLEENNRKFEEQLKWKKEQFQHLEDAHGKLKDQYGESKREWEQEKSRLLDEIFTLHTSLDSKTRISQVLQSRLQACNQALAHEESRRKFLEVQLSESTTCYENVFMEYQEAKSKIGSLSIRRDEEIATLRNALGKKETFFKEMEFRNCHLELENQELQRSLKELQDDQINKLGAASSMTKLHNKLKGLEQVHKECSRNLKARESKLNSQTEKMTKELNDLRTELNSKNTQTQELHMELEGCYSSMLHNEEISVMLILLQSCLAQACIELSNLKIVLGLPNKDRIEQIAHLTEQLEKKNNAPVEAYAEIEQEREKAASLVMRIESLDLIEQQNLVMQNEPQKCKEMLEDSFGCQLCLKEEALQMQNALKEELRKVSEALDKTSSELAEKIHGGNEIEFELEVWKSAAERMKGCHDENQEIHRKMEASLLAQAGIEQALKQDKEGLLHIVEQKDKKIDDLDQQIVLFRQQFLEKEAETSTLARIETEKAFKQEKENLLRAVEEKKKSIGNLQKEISWLEQEFIGRQLEGIILARIEAEKTFEEEKDRFLHITEEKEETIENLQQMLMSMRHDFERSVEASFLSGLAEKHTEVDILHKVWENITTDKLLAEVEIQWKNLLIVELEGQISNLQQKLESQGSCLSTSKKIIEQLESVLQEKQSETETLMDRLVKLKTSEGLIEDLESEKGLLLSDIMKLSFDKEELKAFIEELWDRVSEFSSQDAELMGRLGMIVQSFDQENGVGMDFSLDDGIFDPSQENLNAPLAPRAKRVEVSANGRSSLKELNNYA</sequence>
<feature type="coiled-coil region" evidence="1">
    <location>
        <begin position="526"/>
        <end position="553"/>
    </location>
</feature>
<dbReference type="AlphaFoldDB" id="A0A9Q0HH99"/>
<name>A0A9Q0HH99_9MAGN</name>
<dbReference type="SUPFAM" id="SSF58100">
    <property type="entry name" value="Bacterial hemolysins"/>
    <property type="match status" value="1"/>
</dbReference>
<gene>
    <name evidence="2" type="ORF">NE237_016524</name>
</gene>
<protein>
    <submittedName>
        <fullName evidence="2">Uncharacterized protein</fullName>
    </submittedName>
</protein>
<feature type="coiled-coil region" evidence="1">
    <location>
        <begin position="134"/>
        <end position="220"/>
    </location>
</feature>
<dbReference type="PANTHER" id="PTHR45287">
    <property type="entry name" value="OS03G0691500 PROTEIN"/>
    <property type="match status" value="1"/>
</dbReference>
<dbReference type="Proteomes" id="UP001141806">
    <property type="component" value="Unassembled WGS sequence"/>
</dbReference>
<keyword evidence="3" id="KW-1185">Reference proteome</keyword>
<evidence type="ECO:0000256" key="1">
    <source>
        <dbReference type="SAM" id="Coils"/>
    </source>
</evidence>
<dbReference type="EMBL" id="JAMYWD010000007">
    <property type="protein sequence ID" value="KAJ4964675.1"/>
    <property type="molecule type" value="Genomic_DNA"/>
</dbReference>
<dbReference type="OrthoDB" id="685795at2759"/>
<evidence type="ECO:0000313" key="2">
    <source>
        <dbReference type="EMBL" id="KAJ4964675.1"/>
    </source>
</evidence>
<reference evidence="2" key="1">
    <citation type="journal article" date="2023" name="Plant J.">
        <title>The genome of the king protea, Protea cynaroides.</title>
        <authorList>
            <person name="Chang J."/>
            <person name="Duong T.A."/>
            <person name="Schoeman C."/>
            <person name="Ma X."/>
            <person name="Roodt D."/>
            <person name="Barker N."/>
            <person name="Li Z."/>
            <person name="Van de Peer Y."/>
            <person name="Mizrachi E."/>
        </authorList>
    </citation>
    <scope>NUCLEOTIDE SEQUENCE</scope>
    <source>
        <tissue evidence="2">Young leaves</tissue>
    </source>
</reference>
<dbReference type="InterPro" id="IPR040262">
    <property type="entry name" value="At4g38062-like"/>
</dbReference>
<accession>A0A9Q0HH99</accession>
<proteinExistence type="predicted"/>
<feature type="coiled-coil region" evidence="1">
    <location>
        <begin position="617"/>
        <end position="688"/>
    </location>
</feature>
<feature type="coiled-coil region" evidence="1">
    <location>
        <begin position="808"/>
        <end position="835"/>
    </location>
</feature>
<keyword evidence="1" id="KW-0175">Coiled coil</keyword>
<evidence type="ECO:0000313" key="3">
    <source>
        <dbReference type="Proteomes" id="UP001141806"/>
    </source>
</evidence>
<dbReference type="PANTHER" id="PTHR45287:SF4">
    <property type="entry name" value="OS03G0691500 PROTEIN"/>
    <property type="match status" value="1"/>
</dbReference>